<gene>
    <name evidence="5" type="primary">tam</name>
    <name evidence="7" type="ORF">SAMN05216360_101367</name>
</gene>
<organism evidence="7 8">
    <name type="scientific">Methylobacterium phyllostachyos</name>
    <dbReference type="NCBI Taxonomy" id="582672"/>
    <lineage>
        <taxon>Bacteria</taxon>
        <taxon>Pseudomonadati</taxon>
        <taxon>Pseudomonadota</taxon>
        <taxon>Alphaproteobacteria</taxon>
        <taxon>Hyphomicrobiales</taxon>
        <taxon>Methylobacteriaceae</taxon>
        <taxon>Methylobacterium</taxon>
    </lineage>
</organism>
<keyword evidence="3 5" id="KW-0808">Transferase</keyword>
<dbReference type="Gene3D" id="1.10.150.290">
    <property type="entry name" value="S-adenosyl-L-methionine-dependent methyltransferases"/>
    <property type="match status" value="1"/>
</dbReference>
<dbReference type="GO" id="GO:0030798">
    <property type="term" value="F:trans-aconitate 2-methyltransferase activity"/>
    <property type="evidence" value="ECO:0007669"/>
    <property type="project" value="UniProtKB-UniRule"/>
</dbReference>
<feature type="domain" description="Methyltransferase" evidence="6">
    <location>
        <begin position="35"/>
        <end position="124"/>
    </location>
</feature>
<dbReference type="GO" id="GO:0005737">
    <property type="term" value="C:cytoplasm"/>
    <property type="evidence" value="ECO:0007669"/>
    <property type="project" value="UniProtKB-SubCell"/>
</dbReference>
<dbReference type="Gene3D" id="3.40.50.150">
    <property type="entry name" value="Vaccinia Virus protein VP39"/>
    <property type="match status" value="1"/>
</dbReference>
<dbReference type="SUPFAM" id="SSF53335">
    <property type="entry name" value="S-adenosyl-L-methionine-dependent methyltransferases"/>
    <property type="match status" value="1"/>
</dbReference>
<evidence type="ECO:0000313" key="7">
    <source>
        <dbReference type="EMBL" id="SDM26377.1"/>
    </source>
</evidence>
<dbReference type="EC" id="2.1.1.144" evidence="5"/>
<evidence type="ECO:0000259" key="6">
    <source>
        <dbReference type="Pfam" id="PF13649"/>
    </source>
</evidence>
<evidence type="ECO:0000256" key="5">
    <source>
        <dbReference type="HAMAP-Rule" id="MF_00560"/>
    </source>
</evidence>
<evidence type="ECO:0000256" key="4">
    <source>
        <dbReference type="ARBA" id="ARBA00022691"/>
    </source>
</evidence>
<dbReference type="STRING" id="582672.SAMN05216360_101367"/>
<dbReference type="HAMAP" id="MF_00560">
    <property type="entry name" value="Tran_acon_Me_trans"/>
    <property type="match status" value="1"/>
</dbReference>
<accession>A0A1G9RTR8</accession>
<sequence length="260" mass="28217">MADWNPALYTRFEDERTRPAAELLARIPLDRPRLVYDLGCGPGNSTALIAARYPDAEVIGLDTSPAMLESARARLPGLTFTLADAATWAPERAPDLIYANAVLQWLPDHATLLPRLFGLLAPGGVLAVQMPDNLAESSHRLMREVAGAGPWAATIGDPAVAGRLGRMLEPAGYYDLLAPRAAAVDVWRTAYHHPMADAAAIVEWVSATGLRPFLDPLDSEQRAGFLAAYEIAIDRGYPPRSDGQRLLAFPRVFIVARRAT</sequence>
<dbReference type="OrthoDB" id="9795085at2"/>
<evidence type="ECO:0000256" key="1">
    <source>
        <dbReference type="ARBA" id="ARBA00022490"/>
    </source>
</evidence>
<dbReference type="RefSeq" id="WP_091712797.1">
    <property type="nucleotide sequence ID" value="NZ_FNHS01000001.1"/>
</dbReference>
<evidence type="ECO:0000313" key="8">
    <source>
        <dbReference type="Proteomes" id="UP000198704"/>
    </source>
</evidence>
<dbReference type="PANTHER" id="PTHR43861:SF1">
    <property type="entry name" value="TRANS-ACONITATE 2-METHYLTRANSFERASE"/>
    <property type="match status" value="1"/>
</dbReference>
<comment type="catalytic activity">
    <reaction evidence="5">
        <text>trans-aconitate + S-adenosyl-L-methionine = (E)-3-(methoxycarbonyl)pent-2-enedioate + S-adenosyl-L-homocysteine</text>
        <dbReference type="Rhea" id="RHEA:14969"/>
        <dbReference type="ChEBI" id="CHEBI:15708"/>
        <dbReference type="ChEBI" id="CHEBI:57470"/>
        <dbReference type="ChEBI" id="CHEBI:57856"/>
        <dbReference type="ChEBI" id="CHEBI:59789"/>
        <dbReference type="EC" id="2.1.1.144"/>
    </reaction>
</comment>
<dbReference type="CDD" id="cd02440">
    <property type="entry name" value="AdoMet_MTases"/>
    <property type="match status" value="1"/>
</dbReference>
<keyword evidence="1 5" id="KW-0963">Cytoplasm</keyword>
<keyword evidence="8" id="KW-1185">Reference proteome</keyword>
<dbReference type="InterPro" id="IPR041698">
    <property type="entry name" value="Methyltransf_25"/>
</dbReference>
<dbReference type="InterPro" id="IPR023506">
    <property type="entry name" value="Trans-aconitate_MeTrfase"/>
</dbReference>
<protein>
    <recommendedName>
        <fullName evidence="5">Trans-aconitate 2-methyltransferase</fullName>
        <ecNumber evidence="5">2.1.1.144</ecNumber>
    </recommendedName>
</protein>
<dbReference type="EMBL" id="FNHS01000001">
    <property type="protein sequence ID" value="SDM26377.1"/>
    <property type="molecule type" value="Genomic_DNA"/>
</dbReference>
<proteinExistence type="inferred from homology"/>
<keyword evidence="4 5" id="KW-0949">S-adenosyl-L-methionine</keyword>
<dbReference type="InterPro" id="IPR029063">
    <property type="entry name" value="SAM-dependent_MTases_sf"/>
</dbReference>
<evidence type="ECO:0000256" key="3">
    <source>
        <dbReference type="ARBA" id="ARBA00022679"/>
    </source>
</evidence>
<dbReference type="GO" id="GO:0032259">
    <property type="term" value="P:methylation"/>
    <property type="evidence" value="ECO:0007669"/>
    <property type="project" value="UniProtKB-KW"/>
</dbReference>
<dbReference type="Proteomes" id="UP000198704">
    <property type="component" value="Unassembled WGS sequence"/>
</dbReference>
<dbReference type="InterPro" id="IPR023149">
    <property type="entry name" value="Trans_acon_MeTrfase_C"/>
</dbReference>
<keyword evidence="2 5" id="KW-0489">Methyltransferase</keyword>
<comment type="subcellular location">
    <subcellularLocation>
        <location evidence="5">Cytoplasm</location>
    </subcellularLocation>
</comment>
<comment type="function">
    <text evidence="5">Catalyzes the S-adenosylmethionine monomethyl esterification of trans-aconitate.</text>
</comment>
<dbReference type="Pfam" id="PF13649">
    <property type="entry name" value="Methyltransf_25"/>
    <property type="match status" value="1"/>
</dbReference>
<comment type="similarity">
    <text evidence="5">Belongs to the methyltransferase superfamily. Tam family.</text>
</comment>
<dbReference type="AlphaFoldDB" id="A0A1G9RTR8"/>
<dbReference type="PANTHER" id="PTHR43861">
    <property type="entry name" value="TRANS-ACONITATE 2-METHYLTRANSFERASE-RELATED"/>
    <property type="match status" value="1"/>
</dbReference>
<dbReference type="NCBIfam" id="NF002463">
    <property type="entry name" value="PRK01683.1"/>
    <property type="match status" value="1"/>
</dbReference>
<name>A0A1G9RTR8_9HYPH</name>
<evidence type="ECO:0000256" key="2">
    <source>
        <dbReference type="ARBA" id="ARBA00022603"/>
    </source>
</evidence>
<reference evidence="8" key="1">
    <citation type="submission" date="2016-10" db="EMBL/GenBank/DDBJ databases">
        <authorList>
            <person name="Varghese N."/>
            <person name="Submissions S."/>
        </authorList>
    </citation>
    <scope>NUCLEOTIDE SEQUENCE [LARGE SCALE GENOMIC DNA]</scope>
    <source>
        <strain evidence="8">BL47</strain>
    </source>
</reference>